<dbReference type="Proteomes" id="UP000662074">
    <property type="component" value="Unassembled WGS sequence"/>
</dbReference>
<gene>
    <name evidence="1" type="ORF">GCM10011425_25180</name>
</gene>
<reference evidence="1" key="1">
    <citation type="journal article" date="2014" name="Int. J. Syst. Evol. Microbiol.">
        <title>Complete genome sequence of Corynebacterium casei LMG S-19264T (=DSM 44701T), isolated from a smear-ripened cheese.</title>
        <authorList>
            <consortium name="US DOE Joint Genome Institute (JGI-PGF)"/>
            <person name="Walter F."/>
            <person name="Albersmeier A."/>
            <person name="Kalinowski J."/>
            <person name="Ruckert C."/>
        </authorList>
    </citation>
    <scope>NUCLEOTIDE SEQUENCE</scope>
    <source>
        <strain evidence="1">CCM 8711</strain>
    </source>
</reference>
<dbReference type="RefSeq" id="WP_415783325.1">
    <property type="nucleotide sequence ID" value="NZ_CBCSDW010000023.1"/>
</dbReference>
<proteinExistence type="predicted"/>
<dbReference type="AlphaFoldDB" id="A0A917N1V5"/>
<dbReference type="EMBL" id="BMDO01000006">
    <property type="protein sequence ID" value="GGI51306.1"/>
    <property type="molecule type" value="Genomic_DNA"/>
</dbReference>
<evidence type="ECO:0000313" key="2">
    <source>
        <dbReference type="Proteomes" id="UP000662074"/>
    </source>
</evidence>
<sequence length="101" mass="11694">MLLFGYQHVEDKFVGKWKPANKKLSYEKDWFLIRKKGNQYIVSKVSDAAERIILTYNKKGEFLSGNVKGLDLELKYLPAKDHLTLLVVGDTTVHIELKRVN</sequence>
<accession>A0A917N1V5</accession>
<protein>
    <submittedName>
        <fullName evidence="1">Uncharacterized protein</fullName>
    </submittedName>
</protein>
<keyword evidence="2" id="KW-1185">Reference proteome</keyword>
<organism evidence="1 2">
    <name type="scientific">Mucilaginibacter galii</name>
    <dbReference type="NCBI Taxonomy" id="2005073"/>
    <lineage>
        <taxon>Bacteria</taxon>
        <taxon>Pseudomonadati</taxon>
        <taxon>Bacteroidota</taxon>
        <taxon>Sphingobacteriia</taxon>
        <taxon>Sphingobacteriales</taxon>
        <taxon>Sphingobacteriaceae</taxon>
        <taxon>Mucilaginibacter</taxon>
    </lineage>
</organism>
<evidence type="ECO:0000313" key="1">
    <source>
        <dbReference type="EMBL" id="GGI51306.1"/>
    </source>
</evidence>
<name>A0A917N1V5_9SPHI</name>
<reference evidence="1" key="2">
    <citation type="submission" date="2020-09" db="EMBL/GenBank/DDBJ databases">
        <authorList>
            <person name="Sun Q."/>
            <person name="Sedlacek I."/>
        </authorList>
    </citation>
    <scope>NUCLEOTIDE SEQUENCE</scope>
    <source>
        <strain evidence="1">CCM 8711</strain>
    </source>
</reference>
<comment type="caution">
    <text evidence="1">The sequence shown here is derived from an EMBL/GenBank/DDBJ whole genome shotgun (WGS) entry which is preliminary data.</text>
</comment>